<feature type="domain" description="AAA+ ATPase" evidence="2">
    <location>
        <begin position="280"/>
        <end position="478"/>
    </location>
</feature>
<feature type="compositionally biased region" description="Basic and acidic residues" evidence="1">
    <location>
        <begin position="209"/>
        <end position="218"/>
    </location>
</feature>
<evidence type="ECO:0000256" key="1">
    <source>
        <dbReference type="SAM" id="MobiDB-lite"/>
    </source>
</evidence>
<dbReference type="Pfam" id="PF13481">
    <property type="entry name" value="AAA_25"/>
    <property type="match status" value="1"/>
</dbReference>
<sequence>MSPEEAQAEIRRAVELLLVPGQVTELRVEGATTREYRRPHLEVGYFDNLLTLATWAASFARRAQGLYVVLNPLNHALLARANNHMRVLTRDGPRTTELDVERWQWLIITLDPRRPAGVPPSNTEHEAALRRARAIRVALAEEGWPAPVLVDSGTGACLLYHVSLPRGDDALVRHSLEALARRFSDAGVAVDPSTASPVYPVRLPGTAAREGDSTPDRPHRYARILEAPGTLELVPKSRLEVLAGSRPDSDASPNVEPIILTVADVEPARVEFLWEPYLPLGKLTLLDGDPGVGKSWVALAIAAALSHGTPPGQPDEPLPVSEPADTVYITAEDDVADTIRPRLAQLGADLRRIHVLPAVRVVAQRDTRTSGDDEEDRRRRRAERQAAILRGDAHERPFTLLDVELLRRVLEERRPKLVVIDPLEGHLPPDTDLNRAEKVRPVLQGLARVATDFHCSVLVLRHLSKEARDRALYRGLGSIDLAAVARSVLLAGADPKSPGDRALVHIKSNLGPRGPSLGYRIDKDGFAWTGPSTLTAVDLLAPERAAGEAQVERAKAFLVNLLQGGPVPQAQVEEEARRAGISRRTLQRAKGELEVESRRHSQPGAPRGTGEWLWTLPAPAASADAEAGPPGQASMAPSVGNLEIGVSGSVVTKGNQHRQSHPPGHVEGGQDRQPNTLGGLDCPASCPALGPRDQDRQEGSYTEDQTNLASLVPPSGEREVFEL</sequence>
<gene>
    <name evidence="3" type="ORF">U7230_07065</name>
</gene>
<feature type="compositionally biased region" description="Basic and acidic residues" evidence="1">
    <location>
        <begin position="589"/>
        <end position="599"/>
    </location>
</feature>
<evidence type="ECO:0000259" key="2">
    <source>
        <dbReference type="SMART" id="SM00382"/>
    </source>
</evidence>
<feature type="region of interest" description="Disordered" evidence="1">
    <location>
        <begin position="573"/>
        <end position="612"/>
    </location>
</feature>
<dbReference type="InterPro" id="IPR003593">
    <property type="entry name" value="AAA+_ATPase"/>
</dbReference>
<protein>
    <submittedName>
        <fullName evidence="3">AAA family ATPase</fullName>
    </submittedName>
</protein>
<dbReference type="Gene3D" id="3.40.50.300">
    <property type="entry name" value="P-loop containing nucleotide triphosphate hydrolases"/>
    <property type="match status" value="1"/>
</dbReference>
<dbReference type="SUPFAM" id="SSF52540">
    <property type="entry name" value="P-loop containing nucleoside triphosphate hydrolases"/>
    <property type="match status" value="1"/>
</dbReference>
<feature type="region of interest" description="Disordered" evidence="1">
    <location>
        <begin position="199"/>
        <end position="218"/>
    </location>
</feature>
<keyword evidence="4" id="KW-1185">Reference proteome</keyword>
<evidence type="ECO:0000313" key="4">
    <source>
        <dbReference type="Proteomes" id="UP001332192"/>
    </source>
</evidence>
<reference evidence="3 4" key="1">
    <citation type="journal article" date="2024" name="Front. Microbiol.">
        <title>Novel thermophilic genera Geochorda gen. nov. and Carboxydochorda gen. nov. from the deep terrestrial subsurface reveal the ecophysiological diversity in the class Limnochordia.</title>
        <authorList>
            <person name="Karnachuk O.V."/>
            <person name="Lukina A.P."/>
            <person name="Avakyan M.R."/>
            <person name="Kadnikov V.V."/>
            <person name="Begmatov S."/>
            <person name="Beletsky A.V."/>
            <person name="Vlasova K.G."/>
            <person name="Novikov A.A."/>
            <person name="Shcherbakova V.A."/>
            <person name="Mardanov A.V."/>
            <person name="Ravin N.V."/>
        </authorList>
    </citation>
    <scope>NUCLEOTIDE SEQUENCE [LARGE SCALE GENOMIC DNA]</scope>
    <source>
        <strain evidence="3 4">L945</strain>
    </source>
</reference>
<feature type="compositionally biased region" description="Polar residues" evidence="1">
    <location>
        <begin position="699"/>
        <end position="709"/>
    </location>
</feature>
<dbReference type="RefSeq" id="WP_324718017.1">
    <property type="nucleotide sequence ID" value="NZ_CP141615.1"/>
</dbReference>
<evidence type="ECO:0000313" key="3">
    <source>
        <dbReference type="EMBL" id="WRP18745.1"/>
    </source>
</evidence>
<accession>A0ABZ1C0Y1</accession>
<proteinExistence type="predicted"/>
<feature type="region of interest" description="Disordered" evidence="1">
    <location>
        <begin position="651"/>
        <end position="723"/>
    </location>
</feature>
<dbReference type="InterPro" id="IPR027417">
    <property type="entry name" value="P-loop_NTPase"/>
</dbReference>
<organism evidence="3 4">
    <name type="scientific">Carboxydichorda subterranea</name>
    <dbReference type="NCBI Taxonomy" id="3109565"/>
    <lineage>
        <taxon>Bacteria</taxon>
        <taxon>Bacillati</taxon>
        <taxon>Bacillota</taxon>
        <taxon>Limnochordia</taxon>
        <taxon>Limnochordales</taxon>
        <taxon>Geochordaceae</taxon>
        <taxon>Carboxydichorda</taxon>
    </lineage>
</organism>
<dbReference type="EMBL" id="CP141615">
    <property type="protein sequence ID" value="WRP18745.1"/>
    <property type="molecule type" value="Genomic_DNA"/>
</dbReference>
<dbReference type="Proteomes" id="UP001332192">
    <property type="component" value="Chromosome"/>
</dbReference>
<dbReference type="SMART" id="SM00382">
    <property type="entry name" value="AAA"/>
    <property type="match status" value="1"/>
</dbReference>
<name>A0ABZ1C0Y1_9FIRM</name>